<name>A0A6P8BLC4_PYRGI</name>
<sequence>MVKSTVLLPGAGITNIVLEAGKQLVSPGKTARAFHLRDVSLFTAMALPKGVAVEMRDNCRGLIIIDHVEDTTTQMAKENAIIKAFKVAKYHRVHNILDYEYPKTSFYNHINSASWKYGEAFQGIKGCYIGDGKYDRPFFIHAGILDTVFQSWLNSIWIGGKNGGFDFTRPFIPVHFTKLEISAEIPGDVDYILRGLCLSQRYGFINLFANIFIYDKDVSKPYLMVKDFRVAELNMDDGKGQEPNYVNPADITGKICWNYALDLMEPQNIFHVICKVFEVTLNQEPVPKLIITQLPEGIFYQNQVRYVLVNPKVGLIDMEELDVKALLDTPFTGTAKIGELPQAGLVIIPNQLAIIKNYEQLIDGLLGFAEPDARIIITTVQGPPPAGFKDKGCTLEFRVDGNGPFFIYRTAAAAKPKSSAKDTPTPVRRAVFIEPLNAFEKCSAFSKSFQDILQV</sequence>
<evidence type="ECO:0000259" key="2">
    <source>
        <dbReference type="PROSITE" id="PS52019"/>
    </source>
</evidence>
<feature type="domain" description="PKS/mFAS DH" evidence="2">
    <location>
        <begin position="1"/>
        <end position="239"/>
    </location>
</feature>
<dbReference type="AlphaFoldDB" id="A0A6P8BLC4"/>
<dbReference type="RefSeq" id="XP_030988025.1">
    <property type="nucleotide sequence ID" value="XM_031122680.1"/>
</dbReference>
<dbReference type="Proteomes" id="UP000515153">
    <property type="component" value="Unplaced"/>
</dbReference>
<gene>
    <name evidence="4" type="ORF">PgNI_02619</name>
</gene>
<reference evidence="4" key="1">
    <citation type="journal article" date="2019" name="Mol. Biol. Evol.">
        <title>Blast fungal genomes show frequent chromosomal changes, gene gains and losses, and effector gene turnover.</title>
        <authorList>
            <person name="Gomez Luciano L.B."/>
            <person name="Jason Tsai I."/>
            <person name="Chuma I."/>
            <person name="Tosa Y."/>
            <person name="Chen Y.H."/>
            <person name="Li J.Y."/>
            <person name="Li M.Y."/>
            <person name="Jade Lu M.Y."/>
            <person name="Nakayashiki H."/>
            <person name="Li W.H."/>
        </authorList>
    </citation>
    <scope>NUCLEOTIDE SEQUENCE</scope>
    <source>
        <strain evidence="4">NI907</strain>
    </source>
</reference>
<dbReference type="Gene3D" id="3.10.129.110">
    <property type="entry name" value="Polyketide synthase dehydratase"/>
    <property type="match status" value="2"/>
</dbReference>
<proteinExistence type="predicted"/>
<reference evidence="4" key="3">
    <citation type="submission" date="2025-08" db="UniProtKB">
        <authorList>
            <consortium name="RefSeq"/>
        </authorList>
    </citation>
    <scope>IDENTIFICATION</scope>
    <source>
        <strain evidence="4">NI907</strain>
    </source>
</reference>
<organism evidence="3 4">
    <name type="scientific">Pyricularia grisea</name>
    <name type="common">Crabgrass-specific blast fungus</name>
    <name type="synonym">Magnaporthe grisea</name>
    <dbReference type="NCBI Taxonomy" id="148305"/>
    <lineage>
        <taxon>Eukaryota</taxon>
        <taxon>Fungi</taxon>
        <taxon>Dikarya</taxon>
        <taxon>Ascomycota</taxon>
        <taxon>Pezizomycotina</taxon>
        <taxon>Sordariomycetes</taxon>
        <taxon>Sordariomycetidae</taxon>
        <taxon>Magnaporthales</taxon>
        <taxon>Pyriculariaceae</taxon>
        <taxon>Pyricularia</taxon>
    </lineage>
</organism>
<protein>
    <recommendedName>
        <fullName evidence="2">PKS/mFAS DH domain-containing protein</fullName>
    </recommendedName>
</protein>
<dbReference type="PROSITE" id="PS52019">
    <property type="entry name" value="PKS_MFAS_DH"/>
    <property type="match status" value="1"/>
</dbReference>
<keyword evidence="3" id="KW-1185">Reference proteome</keyword>
<evidence type="ECO:0000313" key="3">
    <source>
        <dbReference type="Proteomes" id="UP000515153"/>
    </source>
</evidence>
<feature type="region of interest" description="N-terminal hotdog fold" evidence="1">
    <location>
        <begin position="1"/>
        <end position="88"/>
    </location>
</feature>
<evidence type="ECO:0000256" key="1">
    <source>
        <dbReference type="PROSITE-ProRule" id="PRU01363"/>
    </source>
</evidence>
<reference evidence="4" key="2">
    <citation type="submission" date="2019-10" db="EMBL/GenBank/DDBJ databases">
        <authorList>
            <consortium name="NCBI Genome Project"/>
        </authorList>
    </citation>
    <scope>NUCLEOTIDE SEQUENCE</scope>
    <source>
        <strain evidence="4">NI907</strain>
    </source>
</reference>
<dbReference type="KEGG" id="pgri:PgNI_02619"/>
<accession>A0A6P8BLC4</accession>
<evidence type="ECO:0000313" key="4">
    <source>
        <dbReference type="RefSeq" id="XP_030988025.1"/>
    </source>
</evidence>
<dbReference type="GeneID" id="41957591"/>
<comment type="caution">
    <text evidence="1">Lacks conserved residue(s) required for the propagation of feature annotation.</text>
</comment>
<dbReference type="InterPro" id="IPR042104">
    <property type="entry name" value="PKS_dehydratase_sf"/>
</dbReference>
<dbReference type="InterPro" id="IPR049900">
    <property type="entry name" value="PKS_mFAS_DH"/>
</dbReference>
<feature type="region of interest" description="C-terminal hotdog fold" evidence="1">
    <location>
        <begin position="98"/>
        <end position="239"/>
    </location>
</feature>